<dbReference type="AlphaFoldDB" id="A0A5C7ISZ1"/>
<comment type="caution">
    <text evidence="3">The sequence shown here is derived from an EMBL/GenBank/DDBJ whole genome shotgun (WGS) entry which is preliminary data.</text>
</comment>
<organism evidence="3 4">
    <name type="scientific">Acer yangbiense</name>
    <dbReference type="NCBI Taxonomy" id="1000413"/>
    <lineage>
        <taxon>Eukaryota</taxon>
        <taxon>Viridiplantae</taxon>
        <taxon>Streptophyta</taxon>
        <taxon>Embryophyta</taxon>
        <taxon>Tracheophyta</taxon>
        <taxon>Spermatophyta</taxon>
        <taxon>Magnoliopsida</taxon>
        <taxon>eudicotyledons</taxon>
        <taxon>Gunneridae</taxon>
        <taxon>Pentapetalae</taxon>
        <taxon>rosids</taxon>
        <taxon>malvids</taxon>
        <taxon>Sapindales</taxon>
        <taxon>Sapindaceae</taxon>
        <taxon>Hippocastanoideae</taxon>
        <taxon>Acereae</taxon>
        <taxon>Acer</taxon>
    </lineage>
</organism>
<keyword evidence="4" id="KW-1185">Reference proteome</keyword>
<gene>
    <name evidence="3" type="ORF">EZV62_000817</name>
</gene>
<name>A0A5C7ISZ1_9ROSI</name>
<feature type="domain" description="Agenet-like" evidence="2">
    <location>
        <begin position="11"/>
        <end position="85"/>
    </location>
</feature>
<accession>A0A5C7ISZ1</accession>
<dbReference type="InterPro" id="IPR008395">
    <property type="entry name" value="Agenet-like_dom"/>
</dbReference>
<dbReference type="Pfam" id="PF05641">
    <property type="entry name" value="Agenet"/>
    <property type="match status" value="1"/>
</dbReference>
<dbReference type="OrthoDB" id="1894168at2759"/>
<evidence type="ECO:0000259" key="2">
    <source>
        <dbReference type="Pfam" id="PF05641"/>
    </source>
</evidence>
<dbReference type="EMBL" id="VAHF01000001">
    <property type="protein sequence ID" value="TXG72238.1"/>
    <property type="molecule type" value="Genomic_DNA"/>
</dbReference>
<evidence type="ECO:0000313" key="4">
    <source>
        <dbReference type="Proteomes" id="UP000323000"/>
    </source>
</evidence>
<protein>
    <recommendedName>
        <fullName evidence="2">Agenet-like domain-containing protein</fullName>
    </recommendedName>
</protein>
<dbReference type="Proteomes" id="UP000323000">
    <property type="component" value="Chromosome 1"/>
</dbReference>
<feature type="region of interest" description="Disordered" evidence="1">
    <location>
        <begin position="239"/>
        <end position="285"/>
    </location>
</feature>
<dbReference type="PANTHER" id="PTHR36805">
    <property type="entry name" value="AGENET DOMAIN-CONTAINING PROTEIN"/>
    <property type="match status" value="1"/>
</dbReference>
<feature type="compositionally biased region" description="Polar residues" evidence="1">
    <location>
        <begin position="258"/>
        <end position="269"/>
    </location>
</feature>
<feature type="compositionally biased region" description="Basic and acidic residues" evidence="1">
    <location>
        <begin position="242"/>
        <end position="251"/>
    </location>
</feature>
<dbReference type="PANTHER" id="PTHR36805:SF7">
    <property type="entry name" value="AGENET DOMAIN-CONTAINING PROTEIN"/>
    <property type="match status" value="1"/>
</dbReference>
<reference evidence="4" key="1">
    <citation type="journal article" date="2019" name="Gigascience">
        <title>De novo genome assembly of the endangered Acer yangbiense, a plant species with extremely small populations endemic to Yunnan Province, China.</title>
        <authorList>
            <person name="Yang J."/>
            <person name="Wariss H.M."/>
            <person name="Tao L."/>
            <person name="Zhang R."/>
            <person name="Yun Q."/>
            <person name="Hollingsworth P."/>
            <person name="Dao Z."/>
            <person name="Luo G."/>
            <person name="Guo H."/>
            <person name="Ma Y."/>
            <person name="Sun W."/>
        </authorList>
    </citation>
    <scope>NUCLEOTIDE SEQUENCE [LARGE SCALE GENOMIC DNA]</scope>
    <source>
        <strain evidence="4">cv. Malutang</strain>
    </source>
</reference>
<proteinExistence type="predicted"/>
<evidence type="ECO:0000256" key="1">
    <source>
        <dbReference type="SAM" id="MobiDB-lite"/>
    </source>
</evidence>
<sequence length="407" mass="45398">MDKDKLPLKVGQLAESRSFLSGYRGAWFRCKIKDFRQRRKEIECALEYTDFPDEKIEWIKLCQKPSAGSRSRAMKSKLMIRPSFPPVYRESQMPDVNSIPEVAVIVNIVWKVGDLVDWWSDNCYWSARITEILGEGKFRFTSLLYLSSLGSFPTESQVFRKIKAGFPFIPFMFRFGLSIDLPLPPVGEGSTYEALSKDLRPSLDWSPTNGWTLPIPVVERECCARLVKLDNQEGSQNLTIHTGDEVGKDAQETGGASLENNASFSSHISARSEQHGKRPLSPTACKETQTPKANMCFDVVHAGVGKSSCSDSVSSSHVRDATAEMDGTAAAKEGCQNSGSLKKMRTEGSIPLNSLCSDTIEAAILDLEELVNRIKWIKGILQLGAPLSNTLRPSWKFLEYRSSPLRK</sequence>
<evidence type="ECO:0000313" key="3">
    <source>
        <dbReference type="EMBL" id="TXG72238.1"/>
    </source>
</evidence>